<reference evidence="2" key="1">
    <citation type="submission" date="2020-10" db="EMBL/GenBank/DDBJ databases">
        <authorList>
            <person name="Gilroy R."/>
        </authorList>
    </citation>
    <scope>NUCLEOTIDE SEQUENCE</scope>
    <source>
        <strain evidence="2">USAMLcec3-3695</strain>
    </source>
</reference>
<sequence length="244" mass="27605">MNKDEFLDKVIGAVKYRGVHKYLREELSAHIDEAAECYEREGLDRGSALQKAALDMGDPVSLGAAFNKEYRMPFNSRYGLGIWSCISTCVIYFLIYPITVMLNNRDIPGIAPLPLIAAIFILFALANYMILRRGHLMPSTCDVRDIVIGFFCGAVLSLVVLFGWSVFNEFGYYPYADGIEILFLRPVHYLGSEIRFFGDEMLILLFWLAIYLVSCKVNTKAKGFEFVVNLGDSVYPHYVDSGRV</sequence>
<dbReference type="InterPro" id="IPR047928">
    <property type="entry name" value="Perm_prefix_1"/>
</dbReference>
<keyword evidence="1" id="KW-0472">Membrane</keyword>
<organism evidence="2 3">
    <name type="scientific">Candidatus Ornithomonoglobus merdipullorum</name>
    <dbReference type="NCBI Taxonomy" id="2840895"/>
    <lineage>
        <taxon>Bacteria</taxon>
        <taxon>Bacillati</taxon>
        <taxon>Bacillota</taxon>
        <taxon>Clostridia</taxon>
        <taxon>Candidatus Ornithomonoglobus</taxon>
    </lineage>
</organism>
<keyword evidence="1" id="KW-0812">Transmembrane</keyword>
<name>A0A9D1MDC0_9FIRM</name>
<gene>
    <name evidence="2" type="ORF">IAA61_10135</name>
</gene>
<evidence type="ECO:0000313" key="2">
    <source>
        <dbReference type="EMBL" id="HIU58151.1"/>
    </source>
</evidence>
<protein>
    <submittedName>
        <fullName evidence="2">Uncharacterized protein</fullName>
    </submittedName>
</protein>
<dbReference type="NCBIfam" id="NF038403">
    <property type="entry name" value="perm_prefix_1"/>
    <property type="match status" value="1"/>
</dbReference>
<evidence type="ECO:0000313" key="3">
    <source>
        <dbReference type="Proteomes" id="UP000824109"/>
    </source>
</evidence>
<accession>A0A9D1MDC0</accession>
<feature type="transmembrane region" description="Helical" evidence="1">
    <location>
        <begin position="194"/>
        <end position="213"/>
    </location>
</feature>
<proteinExistence type="predicted"/>
<feature type="transmembrane region" description="Helical" evidence="1">
    <location>
        <begin position="110"/>
        <end position="131"/>
    </location>
</feature>
<dbReference type="EMBL" id="DVNB01000102">
    <property type="protein sequence ID" value="HIU58151.1"/>
    <property type="molecule type" value="Genomic_DNA"/>
</dbReference>
<evidence type="ECO:0000256" key="1">
    <source>
        <dbReference type="SAM" id="Phobius"/>
    </source>
</evidence>
<dbReference type="Proteomes" id="UP000824109">
    <property type="component" value="Unassembled WGS sequence"/>
</dbReference>
<feature type="transmembrane region" description="Helical" evidence="1">
    <location>
        <begin position="78"/>
        <end position="98"/>
    </location>
</feature>
<comment type="caution">
    <text evidence="2">The sequence shown here is derived from an EMBL/GenBank/DDBJ whole genome shotgun (WGS) entry which is preliminary data.</text>
</comment>
<dbReference type="AlphaFoldDB" id="A0A9D1MDC0"/>
<feature type="transmembrane region" description="Helical" evidence="1">
    <location>
        <begin position="143"/>
        <end position="167"/>
    </location>
</feature>
<reference evidence="2" key="2">
    <citation type="journal article" date="2021" name="PeerJ">
        <title>Extensive microbial diversity within the chicken gut microbiome revealed by metagenomics and culture.</title>
        <authorList>
            <person name="Gilroy R."/>
            <person name="Ravi A."/>
            <person name="Getino M."/>
            <person name="Pursley I."/>
            <person name="Horton D.L."/>
            <person name="Alikhan N.F."/>
            <person name="Baker D."/>
            <person name="Gharbi K."/>
            <person name="Hall N."/>
            <person name="Watson M."/>
            <person name="Adriaenssens E.M."/>
            <person name="Foster-Nyarko E."/>
            <person name="Jarju S."/>
            <person name="Secka A."/>
            <person name="Antonio M."/>
            <person name="Oren A."/>
            <person name="Chaudhuri R.R."/>
            <person name="La Ragione R."/>
            <person name="Hildebrand F."/>
            <person name="Pallen M.J."/>
        </authorList>
    </citation>
    <scope>NUCLEOTIDE SEQUENCE</scope>
    <source>
        <strain evidence="2">USAMLcec3-3695</strain>
    </source>
</reference>
<keyword evidence="1" id="KW-1133">Transmembrane helix</keyword>